<dbReference type="Proteomes" id="UP001430290">
    <property type="component" value="Unassembled WGS sequence"/>
</dbReference>
<dbReference type="EMBL" id="JAIQDJ010000003">
    <property type="protein sequence ID" value="MBZ4186344.1"/>
    <property type="molecule type" value="Genomic_DNA"/>
</dbReference>
<comment type="caution">
    <text evidence="1">The sequence shown here is derived from an EMBL/GenBank/DDBJ whole genome shotgun (WGS) entry which is preliminary data.</text>
</comment>
<keyword evidence="2" id="KW-1185">Reference proteome</keyword>
<accession>A0ABS7TEQ0</accession>
<reference evidence="1" key="1">
    <citation type="submission" date="2021-09" db="EMBL/GenBank/DDBJ databases">
        <authorList>
            <person name="Wu T."/>
            <person name="Guo S.Z."/>
        </authorList>
    </citation>
    <scope>NUCLEOTIDE SEQUENCE</scope>
    <source>
        <strain evidence="1">RSS-23</strain>
    </source>
</reference>
<evidence type="ECO:0000313" key="1">
    <source>
        <dbReference type="EMBL" id="MBZ4186344.1"/>
    </source>
</evidence>
<gene>
    <name evidence="1" type="ORF">K7B09_08420</name>
</gene>
<name>A0ABS7TEQ0_9GAMM</name>
<protein>
    <recommendedName>
        <fullName evidence="3">GNAT family N-acetyltransferase</fullName>
    </recommendedName>
</protein>
<evidence type="ECO:0000313" key="2">
    <source>
        <dbReference type="Proteomes" id="UP001430290"/>
    </source>
</evidence>
<sequence length="179" mass="19871">MKATFHPVWKQVTPELAQEIVAFWKQHNAIGDQAVANARAEQAVCVARDDAGQLCGVGTAIVKVLPRLRQPMYYYRQFFAKALRGQHQELAFYQACKQVLQTYNQSLAQAEGLGILLEIENAKIAHAYNQAIVPGFEAVFIGYSPRGLQLRVAYFEDAILLTPAPIRMQALPGGRAATR</sequence>
<evidence type="ECO:0008006" key="3">
    <source>
        <dbReference type="Google" id="ProtNLM"/>
    </source>
</evidence>
<organism evidence="1 2">
    <name type="scientific">Thermomonas beijingensis</name>
    <dbReference type="NCBI Taxonomy" id="2872701"/>
    <lineage>
        <taxon>Bacteria</taxon>
        <taxon>Pseudomonadati</taxon>
        <taxon>Pseudomonadota</taxon>
        <taxon>Gammaproteobacteria</taxon>
        <taxon>Lysobacterales</taxon>
        <taxon>Lysobacteraceae</taxon>
        <taxon>Thermomonas</taxon>
    </lineage>
</organism>
<dbReference type="RefSeq" id="WP_223629021.1">
    <property type="nucleotide sequence ID" value="NZ_JAIQDJ010000003.1"/>
</dbReference>
<proteinExistence type="predicted"/>